<dbReference type="EMBL" id="JAZHXI010000003">
    <property type="protein sequence ID" value="KAL2073589.1"/>
    <property type="molecule type" value="Genomic_DNA"/>
</dbReference>
<name>A0ABR4CUL8_9HELO</name>
<evidence type="ECO:0000313" key="1">
    <source>
        <dbReference type="EMBL" id="KAL2073589.1"/>
    </source>
</evidence>
<sequence>MSTSTSTSTYTSHFRPQQPCSLIDCPSRCAPGALCPATLVALETAQARSEYELDLAIRRINQATTSFGNTFIELEVSLQQQSEAHQTRQTNIREAYGLKEHDLTMQLITCLSDLSALETSLQQHQAPVASFDTITEFRLRVQVEQTRKTELKEQEQRMIANMIGALAAEDVAWARICDQAAQLTDVLQARESSEIMPMLERILSLQRDLEILKARISDGRRYSEEREALGPKLKKTE</sequence>
<gene>
    <name evidence="1" type="ORF">VTL71DRAFT_10915</name>
</gene>
<organism evidence="1 2">
    <name type="scientific">Oculimacula yallundae</name>
    <dbReference type="NCBI Taxonomy" id="86028"/>
    <lineage>
        <taxon>Eukaryota</taxon>
        <taxon>Fungi</taxon>
        <taxon>Dikarya</taxon>
        <taxon>Ascomycota</taxon>
        <taxon>Pezizomycotina</taxon>
        <taxon>Leotiomycetes</taxon>
        <taxon>Helotiales</taxon>
        <taxon>Ploettnerulaceae</taxon>
        <taxon>Oculimacula</taxon>
    </lineage>
</organism>
<evidence type="ECO:0008006" key="3">
    <source>
        <dbReference type="Google" id="ProtNLM"/>
    </source>
</evidence>
<dbReference type="Proteomes" id="UP001595075">
    <property type="component" value="Unassembled WGS sequence"/>
</dbReference>
<reference evidence="1 2" key="1">
    <citation type="journal article" date="2024" name="Commun. Biol.">
        <title>Comparative genomic analysis of thermophilic fungi reveals convergent evolutionary adaptations and gene losses.</title>
        <authorList>
            <person name="Steindorff A.S."/>
            <person name="Aguilar-Pontes M.V."/>
            <person name="Robinson A.J."/>
            <person name="Andreopoulos B."/>
            <person name="LaButti K."/>
            <person name="Kuo A."/>
            <person name="Mondo S."/>
            <person name="Riley R."/>
            <person name="Otillar R."/>
            <person name="Haridas S."/>
            <person name="Lipzen A."/>
            <person name="Grimwood J."/>
            <person name="Schmutz J."/>
            <person name="Clum A."/>
            <person name="Reid I.D."/>
            <person name="Moisan M.C."/>
            <person name="Butler G."/>
            <person name="Nguyen T.T.M."/>
            <person name="Dewar K."/>
            <person name="Conant G."/>
            <person name="Drula E."/>
            <person name="Henrissat B."/>
            <person name="Hansel C."/>
            <person name="Singer S."/>
            <person name="Hutchinson M.I."/>
            <person name="de Vries R.P."/>
            <person name="Natvig D.O."/>
            <person name="Powell A.J."/>
            <person name="Tsang A."/>
            <person name="Grigoriev I.V."/>
        </authorList>
    </citation>
    <scope>NUCLEOTIDE SEQUENCE [LARGE SCALE GENOMIC DNA]</scope>
    <source>
        <strain evidence="1 2">CBS 494.80</strain>
    </source>
</reference>
<evidence type="ECO:0000313" key="2">
    <source>
        <dbReference type="Proteomes" id="UP001595075"/>
    </source>
</evidence>
<comment type="caution">
    <text evidence="1">The sequence shown here is derived from an EMBL/GenBank/DDBJ whole genome shotgun (WGS) entry which is preliminary data.</text>
</comment>
<accession>A0ABR4CUL8</accession>
<protein>
    <recommendedName>
        <fullName evidence="3">Nucleoporin Nup54 alpha-helical domain-containing protein</fullName>
    </recommendedName>
</protein>
<keyword evidence="2" id="KW-1185">Reference proteome</keyword>
<proteinExistence type="predicted"/>